<evidence type="ECO:0000256" key="4">
    <source>
        <dbReference type="ARBA" id="ARBA00022448"/>
    </source>
</evidence>
<dbReference type="InterPro" id="IPR017969">
    <property type="entry name" value="Heavy-metal-associated_CS"/>
</dbReference>
<dbReference type="SFLD" id="SFLDG00002">
    <property type="entry name" value="C1.7:_P-type_atpase_like"/>
    <property type="match status" value="1"/>
</dbReference>
<dbReference type="GO" id="GO:0005507">
    <property type="term" value="F:copper ion binding"/>
    <property type="evidence" value="ECO:0007669"/>
    <property type="project" value="InterPro"/>
</dbReference>
<dbReference type="FunFam" id="3.30.70.100:FF:000005">
    <property type="entry name" value="Copper-exporting P-type ATPase A"/>
    <property type="match status" value="1"/>
</dbReference>
<keyword evidence="16" id="KW-0406">Ion transport</keyword>
<feature type="transmembrane region" description="Helical" evidence="18">
    <location>
        <begin position="120"/>
        <end position="142"/>
    </location>
</feature>
<dbReference type="SFLD" id="SFLDS00003">
    <property type="entry name" value="Haloacid_Dehalogenase"/>
    <property type="match status" value="1"/>
</dbReference>
<dbReference type="SUPFAM" id="SSF81653">
    <property type="entry name" value="Calcium ATPase, transduction domain A"/>
    <property type="match status" value="1"/>
</dbReference>
<feature type="transmembrane region" description="Helical" evidence="18">
    <location>
        <begin position="372"/>
        <end position="398"/>
    </location>
</feature>
<dbReference type="Gene3D" id="3.40.1110.10">
    <property type="entry name" value="Calcium-transporting ATPase, cytoplasmic domain N"/>
    <property type="match status" value="1"/>
</dbReference>
<evidence type="ECO:0000256" key="3">
    <source>
        <dbReference type="ARBA" id="ARBA00012517"/>
    </source>
</evidence>
<feature type="transmembrane region" description="Helical" evidence="18">
    <location>
        <begin position="96"/>
        <end position="114"/>
    </location>
</feature>
<dbReference type="GO" id="GO:0016887">
    <property type="term" value="F:ATP hydrolysis activity"/>
    <property type="evidence" value="ECO:0007669"/>
    <property type="project" value="InterPro"/>
</dbReference>
<keyword evidence="7 18" id="KW-0479">Metal-binding</keyword>
<evidence type="ECO:0000313" key="23">
    <source>
        <dbReference type="Proteomes" id="UP001060104"/>
    </source>
</evidence>
<dbReference type="InterPro" id="IPR008250">
    <property type="entry name" value="ATPase_P-typ_transduc_dom_A_sf"/>
</dbReference>
<evidence type="ECO:0000256" key="1">
    <source>
        <dbReference type="ARBA" id="ARBA00004651"/>
    </source>
</evidence>
<dbReference type="InterPro" id="IPR018303">
    <property type="entry name" value="ATPase_P-typ_P_site"/>
</dbReference>
<name>A0A174NTJ6_9BACE</name>
<protein>
    <recommendedName>
        <fullName evidence="3">P-type Cu(+) transporter</fullName>
        <ecNumber evidence="3">7.2.2.8</ecNumber>
    </recommendedName>
</protein>
<evidence type="ECO:0000256" key="17">
    <source>
        <dbReference type="ARBA" id="ARBA00023136"/>
    </source>
</evidence>
<dbReference type="InterPro" id="IPR023298">
    <property type="entry name" value="ATPase_P-typ_TM_dom_sf"/>
</dbReference>
<feature type="transmembrane region" description="Helical" evidence="18">
    <location>
        <begin position="704"/>
        <end position="726"/>
    </location>
</feature>
<dbReference type="GO" id="GO:0043682">
    <property type="term" value="F:P-type divalent copper transporter activity"/>
    <property type="evidence" value="ECO:0007669"/>
    <property type="project" value="TreeGrafter"/>
</dbReference>
<evidence type="ECO:0000256" key="14">
    <source>
        <dbReference type="ARBA" id="ARBA00022989"/>
    </source>
</evidence>
<dbReference type="InterPro" id="IPR027256">
    <property type="entry name" value="P-typ_ATPase_IB"/>
</dbReference>
<dbReference type="GO" id="GO:0005524">
    <property type="term" value="F:ATP binding"/>
    <property type="evidence" value="ECO:0007669"/>
    <property type="project" value="UniProtKB-UniRule"/>
</dbReference>
<keyword evidence="17 18" id="KW-0472">Membrane</keyword>
<dbReference type="EMBL" id="CP103141">
    <property type="protein sequence ID" value="UVQ74529.1"/>
    <property type="molecule type" value="Genomic_DNA"/>
</dbReference>
<dbReference type="PANTHER" id="PTHR43520">
    <property type="entry name" value="ATP7, ISOFORM B"/>
    <property type="match status" value="1"/>
</dbReference>
<evidence type="ECO:0000256" key="16">
    <source>
        <dbReference type="ARBA" id="ARBA00023065"/>
    </source>
</evidence>
<keyword evidence="11 18" id="KW-0067">ATP-binding</keyword>
<dbReference type="NCBIfam" id="TIGR00003">
    <property type="entry name" value="copper ion binding protein"/>
    <property type="match status" value="2"/>
</dbReference>
<evidence type="ECO:0000259" key="19">
    <source>
        <dbReference type="PROSITE" id="PS50846"/>
    </source>
</evidence>
<evidence type="ECO:0000256" key="6">
    <source>
        <dbReference type="ARBA" id="ARBA00022692"/>
    </source>
</evidence>
<dbReference type="InterPro" id="IPR006122">
    <property type="entry name" value="HMA_Cu_ion-bd"/>
</dbReference>
<dbReference type="SUPFAM" id="SSF56784">
    <property type="entry name" value="HAD-like"/>
    <property type="match status" value="1"/>
</dbReference>
<dbReference type="FunFam" id="2.70.150.10:FF:000020">
    <property type="entry name" value="Copper-exporting P-type ATPase A"/>
    <property type="match status" value="1"/>
</dbReference>
<dbReference type="SUPFAM" id="SSF55008">
    <property type="entry name" value="HMA, heavy metal-associated domain"/>
    <property type="match status" value="2"/>
</dbReference>
<feature type="transmembrane region" description="Helical" evidence="18">
    <location>
        <begin position="185"/>
        <end position="204"/>
    </location>
</feature>
<dbReference type="SFLD" id="SFLDF00027">
    <property type="entry name" value="p-type_atpase"/>
    <property type="match status" value="1"/>
</dbReference>
<feature type="transmembrane region" description="Helical" evidence="18">
    <location>
        <begin position="679"/>
        <end position="698"/>
    </location>
</feature>
<reference evidence="21" key="2">
    <citation type="submission" date="2022-08" db="EMBL/GenBank/DDBJ databases">
        <title>Genome Sequencing of Bacteroides fragilis Group Isolates with Nanopore Technology.</title>
        <authorList>
            <person name="Tisza M.J."/>
            <person name="Smith D."/>
            <person name="Dekker J.P."/>
        </authorList>
    </citation>
    <scope>NUCLEOTIDE SEQUENCE</scope>
    <source>
        <strain evidence="21">BFG-527</strain>
    </source>
</reference>
<evidence type="ECO:0000313" key="20">
    <source>
        <dbReference type="EMBL" id="CUP49860.1"/>
    </source>
</evidence>
<keyword evidence="13" id="KW-1278">Translocase</keyword>
<dbReference type="PANTHER" id="PTHR43520:SF8">
    <property type="entry name" value="P-TYPE CU(+) TRANSPORTER"/>
    <property type="match status" value="1"/>
</dbReference>
<dbReference type="Gene3D" id="2.70.150.10">
    <property type="entry name" value="Calcium-transporting ATPase, cytoplasmic transduction domain A"/>
    <property type="match status" value="1"/>
</dbReference>
<dbReference type="GO" id="GO:0005886">
    <property type="term" value="C:plasma membrane"/>
    <property type="evidence" value="ECO:0007669"/>
    <property type="project" value="UniProtKB-SubCell"/>
</dbReference>
<evidence type="ECO:0000256" key="9">
    <source>
        <dbReference type="ARBA" id="ARBA00022741"/>
    </source>
</evidence>
<dbReference type="Pfam" id="PF00403">
    <property type="entry name" value="HMA"/>
    <property type="match status" value="2"/>
</dbReference>
<dbReference type="NCBIfam" id="TIGR01525">
    <property type="entry name" value="ATPase-IB_hvy"/>
    <property type="match status" value="1"/>
</dbReference>
<keyword evidence="12" id="KW-0460">Magnesium</keyword>
<dbReference type="Pfam" id="PF00702">
    <property type="entry name" value="Hydrolase"/>
    <property type="match status" value="1"/>
</dbReference>
<dbReference type="PROSITE" id="PS01047">
    <property type="entry name" value="HMA_1"/>
    <property type="match status" value="2"/>
</dbReference>
<organism evidence="20 22">
    <name type="scientific">Bacteroides faecis</name>
    <dbReference type="NCBI Taxonomy" id="674529"/>
    <lineage>
        <taxon>Bacteria</taxon>
        <taxon>Pseudomonadati</taxon>
        <taxon>Bacteroidota</taxon>
        <taxon>Bacteroidia</taxon>
        <taxon>Bacteroidales</taxon>
        <taxon>Bacteroidaceae</taxon>
        <taxon>Bacteroides</taxon>
    </lineage>
</organism>
<feature type="domain" description="HMA" evidence="19">
    <location>
        <begin position="3"/>
        <end position="69"/>
    </location>
</feature>
<dbReference type="PROSITE" id="PS50846">
    <property type="entry name" value="HMA_2"/>
    <property type="match status" value="2"/>
</dbReference>
<dbReference type="Proteomes" id="UP000095606">
    <property type="component" value="Unassembled WGS sequence"/>
</dbReference>
<accession>A0A3E5GDT7</accession>
<dbReference type="PRINTS" id="PR00943">
    <property type="entry name" value="CUATPASE"/>
</dbReference>
<evidence type="ECO:0000256" key="7">
    <source>
        <dbReference type="ARBA" id="ARBA00022723"/>
    </source>
</evidence>
<dbReference type="CDD" id="cd02094">
    <property type="entry name" value="P-type_ATPase_Cu-like"/>
    <property type="match status" value="1"/>
</dbReference>
<evidence type="ECO:0000256" key="15">
    <source>
        <dbReference type="ARBA" id="ARBA00023008"/>
    </source>
</evidence>
<dbReference type="InterPro" id="IPR006121">
    <property type="entry name" value="HMA_dom"/>
</dbReference>
<dbReference type="InterPro" id="IPR001757">
    <property type="entry name" value="P_typ_ATPase"/>
</dbReference>
<feature type="domain" description="HMA" evidence="19">
    <location>
        <begin position="760"/>
        <end position="825"/>
    </location>
</feature>
<evidence type="ECO:0000256" key="8">
    <source>
        <dbReference type="ARBA" id="ARBA00022737"/>
    </source>
</evidence>
<keyword evidence="9 18" id="KW-0547">Nucleotide-binding</keyword>
<dbReference type="GO" id="GO:0060003">
    <property type="term" value="P:copper ion export"/>
    <property type="evidence" value="ECO:0007669"/>
    <property type="project" value="UniProtKB-ARBA"/>
</dbReference>
<evidence type="ECO:0000256" key="10">
    <source>
        <dbReference type="ARBA" id="ARBA00022796"/>
    </source>
</evidence>
<keyword evidence="6 18" id="KW-0812">Transmembrane</keyword>
<dbReference type="NCBIfam" id="TIGR01494">
    <property type="entry name" value="ATPase_P-type"/>
    <property type="match status" value="1"/>
</dbReference>
<evidence type="ECO:0000256" key="5">
    <source>
        <dbReference type="ARBA" id="ARBA00022475"/>
    </source>
</evidence>
<proteinExistence type="inferred from homology"/>
<keyword evidence="5 18" id="KW-1003">Cell membrane</keyword>
<accession>A0A174NTJ6</accession>
<dbReference type="InterPro" id="IPR059000">
    <property type="entry name" value="ATPase_P-type_domA"/>
</dbReference>
<comment type="subcellular location">
    <subcellularLocation>
        <location evidence="1">Cell membrane</location>
        <topology evidence="1">Multi-pass membrane protein</topology>
    </subcellularLocation>
</comment>
<reference evidence="20 22" key="1">
    <citation type="submission" date="2015-09" db="EMBL/GenBank/DDBJ databases">
        <authorList>
            <consortium name="Pathogen Informatics"/>
        </authorList>
    </citation>
    <scope>NUCLEOTIDE SEQUENCE [LARGE SCALE GENOMIC DNA]</scope>
    <source>
        <strain evidence="20 22">2789STDY5834846</strain>
    </source>
</reference>
<dbReference type="RefSeq" id="WP_055269825.1">
    <property type="nucleotide sequence ID" value="NZ_CABMFH010000009.1"/>
</dbReference>
<dbReference type="InterPro" id="IPR023299">
    <property type="entry name" value="ATPase_P-typ_cyto_dom_N"/>
</dbReference>
<evidence type="ECO:0000256" key="18">
    <source>
        <dbReference type="RuleBase" id="RU362081"/>
    </source>
</evidence>
<gene>
    <name evidence="20" type="primary">pacS_1</name>
    <name evidence="20" type="ORF">ERS852461_02712</name>
    <name evidence="21" type="ORF">NXY30_26935</name>
</gene>
<evidence type="ECO:0000256" key="13">
    <source>
        <dbReference type="ARBA" id="ARBA00022967"/>
    </source>
</evidence>
<dbReference type="PROSITE" id="PS00154">
    <property type="entry name" value="ATPASE_E1_E2"/>
    <property type="match status" value="1"/>
</dbReference>
<feature type="transmembrane region" description="Helical" evidence="18">
    <location>
        <begin position="338"/>
        <end position="360"/>
    </location>
</feature>
<dbReference type="GO" id="GO:0140581">
    <property type="term" value="F:P-type monovalent copper transporter activity"/>
    <property type="evidence" value="ECO:0007669"/>
    <property type="project" value="UniProtKB-EC"/>
</dbReference>
<keyword evidence="14 18" id="KW-1133">Transmembrane helix</keyword>
<evidence type="ECO:0000256" key="12">
    <source>
        <dbReference type="ARBA" id="ARBA00022842"/>
    </source>
</evidence>
<dbReference type="CDD" id="cd00371">
    <property type="entry name" value="HMA"/>
    <property type="match status" value="2"/>
</dbReference>
<keyword evidence="20" id="KW-0378">Hydrolase</keyword>
<dbReference type="GeneID" id="69591872"/>
<dbReference type="Gene3D" id="3.30.70.100">
    <property type="match status" value="2"/>
</dbReference>
<evidence type="ECO:0000313" key="21">
    <source>
        <dbReference type="EMBL" id="UVQ74529.1"/>
    </source>
</evidence>
<keyword evidence="8" id="KW-0677">Repeat</keyword>
<dbReference type="InterPro" id="IPR036163">
    <property type="entry name" value="HMA_dom_sf"/>
</dbReference>
<dbReference type="Gene3D" id="3.40.50.1000">
    <property type="entry name" value="HAD superfamily/HAD-like"/>
    <property type="match status" value="1"/>
</dbReference>
<feature type="transmembrane region" description="Helical" evidence="18">
    <location>
        <begin position="154"/>
        <end position="173"/>
    </location>
</feature>
<keyword evidence="10" id="KW-0187">Copper transport</keyword>
<dbReference type="InterPro" id="IPR044492">
    <property type="entry name" value="P_typ_ATPase_HD_dom"/>
</dbReference>
<dbReference type="EMBL" id="CZAE01000012">
    <property type="protein sequence ID" value="CUP49860.1"/>
    <property type="molecule type" value="Genomic_DNA"/>
</dbReference>
<comment type="similarity">
    <text evidence="2 18">Belongs to the cation transport ATPase (P-type) (TC 3.A.3) family. Type IB subfamily.</text>
</comment>
<keyword evidence="4" id="KW-0813">Transport</keyword>
<dbReference type="PRINTS" id="PR00119">
    <property type="entry name" value="CATATPASE"/>
</dbReference>
<keyword evidence="23" id="KW-1185">Reference proteome</keyword>
<evidence type="ECO:0000313" key="22">
    <source>
        <dbReference type="Proteomes" id="UP000095606"/>
    </source>
</evidence>
<dbReference type="InterPro" id="IPR036412">
    <property type="entry name" value="HAD-like_sf"/>
</dbReference>
<sequence>MKTKKTYQITGMSCASCAARIDKVLNAQPGVCEATINYATASAQVVYDSDECSDQSLKTAVQNAGYDLLTDTGNDTNEEAEQAHAKRYRSLKTQTIGAVALAVPVMVISMWFSELTLMKYIVWILSTIVVLGFGRSFYVHAWKQLKHGSSNMDTLVAISTGIAYLFSVFNLLFPDFWLSRGVAPHLYFEAASMIIAFILLGRLLEERAKQNTSTAIKKLIGLQPKTVTIITESGERTVPIEKARIGDIIAVKPGERIAVDGTVTIGESYVDESMLSGEPVAVHKQTGEKVYAGTINQKGAFRFRTDKTGSDTMLAQIIRMVQDAQGSKAPVQKLVDKIAGIFVPVIIGIAVLSFIIWILFAPTEGFTHGLLAMVTVLIIACPCALGLATPTALIVGIGKGAEQGILIKDATSLEVARKIDAVVLDKTGTITEGHPIVVNSLWSKGTEETGNILYSLERLSEHPLAEAVVNEWKNETAIPVTGFENIPGKGIKGTVDNETYYVGNSDLLIANGVYPDEELQQQADIWHKEAKTVIWFGHSTKAIAVIAITDQMKSTSKEAIRRLRKMGITVYMLTGDNEDTAREIAQKAAIGHYKSSVLPQDKALFIKQLQQEGKKVAMVGDGINDSAALAQADLSIAMGKGSDIAMDTAMITILSSDLMKIPETIRLSQLTVRTIHQNLFWAFIYNLIGVPIAAGILYPLNGFLLNPMIGGAAMAFSSVSVVVNSLRLKGKKIQRKTEVPPAEKEVVPINEVEPINKENMKKNFKVEGMMCNNCRTHVEKALNSIDGVKAVVTLNPPVATVEFDKDEMPLEELQQVVSDKAGDYQLHE</sequence>
<evidence type="ECO:0000256" key="11">
    <source>
        <dbReference type="ARBA" id="ARBA00022840"/>
    </source>
</evidence>
<dbReference type="EC" id="7.2.2.8" evidence="3"/>
<dbReference type="SUPFAM" id="SSF81665">
    <property type="entry name" value="Calcium ATPase, transmembrane domain M"/>
    <property type="match status" value="1"/>
</dbReference>
<dbReference type="InterPro" id="IPR023214">
    <property type="entry name" value="HAD_sf"/>
</dbReference>
<dbReference type="Proteomes" id="UP001060104">
    <property type="component" value="Chromosome"/>
</dbReference>
<dbReference type="Pfam" id="PF00122">
    <property type="entry name" value="E1-E2_ATPase"/>
    <property type="match status" value="1"/>
</dbReference>
<evidence type="ECO:0000256" key="2">
    <source>
        <dbReference type="ARBA" id="ARBA00006024"/>
    </source>
</evidence>
<dbReference type="GO" id="GO:0055070">
    <property type="term" value="P:copper ion homeostasis"/>
    <property type="evidence" value="ECO:0007669"/>
    <property type="project" value="TreeGrafter"/>
</dbReference>
<dbReference type="AlphaFoldDB" id="A0A174NTJ6"/>
<dbReference type="NCBIfam" id="TIGR01511">
    <property type="entry name" value="ATPase-IB1_Cu"/>
    <property type="match status" value="1"/>
</dbReference>
<dbReference type="PROSITE" id="PS01229">
    <property type="entry name" value="COF_2"/>
    <property type="match status" value="1"/>
</dbReference>
<keyword evidence="15" id="KW-0186">Copper</keyword>